<name>A0AAD1BHP9_PREIN</name>
<organism evidence="1 2">
    <name type="scientific">Prevotella intermedia</name>
    <dbReference type="NCBI Taxonomy" id="28131"/>
    <lineage>
        <taxon>Bacteria</taxon>
        <taxon>Pseudomonadati</taxon>
        <taxon>Bacteroidota</taxon>
        <taxon>Bacteroidia</taxon>
        <taxon>Bacteroidales</taxon>
        <taxon>Prevotellaceae</taxon>
        <taxon>Prevotella</taxon>
    </lineage>
</organism>
<proteinExistence type="predicted"/>
<evidence type="ECO:0000313" key="2">
    <source>
        <dbReference type="Proteomes" id="UP000067008"/>
    </source>
</evidence>
<dbReference type="AlphaFoldDB" id="A0AAD1BHP9"/>
<protein>
    <submittedName>
        <fullName evidence="1">Uncharacterized protein</fullName>
    </submittedName>
</protein>
<evidence type="ECO:0000313" key="1">
    <source>
        <dbReference type="EMBL" id="BAR95440.1"/>
    </source>
</evidence>
<sequence>MEKPRCSYKNGEAFLDKYFCIWFELLADCLKHSFCFNRSCFGITVCRVGLNQSWAEMVYSDNGTAK</sequence>
<dbReference type="Proteomes" id="UP000067008">
    <property type="component" value="Chromosome 2"/>
</dbReference>
<accession>A0AAD1BHP9</accession>
<reference evidence="1 2" key="1">
    <citation type="submission" date="2015-07" db="EMBL/GenBank/DDBJ databases">
        <title>Complete genome sequence of Prevotella intermedia strain 17-2.</title>
        <authorList>
            <person name="Nambu T."/>
        </authorList>
    </citation>
    <scope>NUCLEOTIDE SEQUENCE [LARGE SCALE GENOMIC DNA]</scope>
    <source>
        <strain evidence="1 2">17-2</strain>
    </source>
</reference>
<gene>
    <name evidence="1" type="ORF">PI172_0712</name>
</gene>
<dbReference type="EMBL" id="AP014925">
    <property type="protein sequence ID" value="BAR95440.1"/>
    <property type="molecule type" value="Genomic_DNA"/>
</dbReference>